<dbReference type="PANTHER" id="PTHR43667:SF1">
    <property type="entry name" value="CYCLOPROPANE-FATTY-ACYL-PHOSPHOLIPID SYNTHASE"/>
    <property type="match status" value="1"/>
</dbReference>
<dbReference type="GO" id="GO:0032259">
    <property type="term" value="P:methylation"/>
    <property type="evidence" value="ECO:0007669"/>
    <property type="project" value="UniProtKB-KW"/>
</dbReference>
<dbReference type="SUPFAM" id="SSF53335">
    <property type="entry name" value="S-adenosyl-L-methionine-dependent methyltransferases"/>
    <property type="match status" value="1"/>
</dbReference>
<dbReference type="Gene3D" id="3.40.50.150">
    <property type="entry name" value="Vaccinia Virus protein VP39"/>
    <property type="match status" value="1"/>
</dbReference>
<organism evidence="8 9">
    <name type="scientific">Usitatibacter rugosus</name>
    <dbReference type="NCBI Taxonomy" id="2732067"/>
    <lineage>
        <taxon>Bacteria</taxon>
        <taxon>Pseudomonadati</taxon>
        <taxon>Pseudomonadota</taxon>
        <taxon>Betaproteobacteria</taxon>
        <taxon>Nitrosomonadales</taxon>
        <taxon>Usitatibacteraceae</taxon>
        <taxon>Usitatibacter</taxon>
    </lineage>
</organism>
<evidence type="ECO:0000313" key="8">
    <source>
        <dbReference type="EMBL" id="QJR11117.1"/>
    </source>
</evidence>
<proteinExistence type="inferred from homology"/>
<evidence type="ECO:0000259" key="7">
    <source>
        <dbReference type="Pfam" id="PF25371"/>
    </source>
</evidence>
<dbReference type="KEGG" id="uru:DSM104443_02188"/>
<dbReference type="InterPro" id="IPR050723">
    <property type="entry name" value="CFA/CMAS"/>
</dbReference>
<dbReference type="EC" id="2.1.1.-" evidence="8"/>
<feature type="domain" description="DUF7884" evidence="7">
    <location>
        <begin position="13"/>
        <end position="81"/>
    </location>
</feature>
<dbReference type="GO" id="GO:0008610">
    <property type="term" value="P:lipid biosynthetic process"/>
    <property type="evidence" value="ECO:0007669"/>
    <property type="project" value="InterPro"/>
</dbReference>
<keyword evidence="2 8" id="KW-0489">Methyltransferase</keyword>
<reference evidence="8 9" key="1">
    <citation type="submission" date="2020-04" db="EMBL/GenBank/DDBJ databases">
        <title>Usitatibacter rugosus gen. nov., sp. nov. and Usitatibacter palustris sp. nov., novel members of Usitatibacteraceae fam. nov. within the order Nitrosomonadales isolated from soil.</title>
        <authorList>
            <person name="Huber K.J."/>
            <person name="Neumann-Schaal M."/>
            <person name="Geppert A."/>
            <person name="Luckner M."/>
            <person name="Wanner G."/>
            <person name="Overmann J."/>
        </authorList>
    </citation>
    <scope>NUCLEOTIDE SEQUENCE [LARGE SCALE GENOMIC DNA]</scope>
    <source>
        <strain evidence="8 9">0125_3</strain>
    </source>
</reference>
<dbReference type="PANTHER" id="PTHR43667">
    <property type="entry name" value="CYCLOPROPANE-FATTY-ACYL-PHOSPHOLIPID SYNTHASE"/>
    <property type="match status" value="1"/>
</dbReference>
<dbReference type="PIRSF" id="PIRSF003085">
    <property type="entry name" value="CMAS"/>
    <property type="match status" value="1"/>
</dbReference>
<comment type="similarity">
    <text evidence="1">Belongs to the CFA/CMAS family.</text>
</comment>
<protein>
    <submittedName>
        <fullName evidence="8">Putative fatty acid methyltransferase</fullName>
        <ecNumber evidence="8">2.1.1.-</ecNumber>
    </submittedName>
</protein>
<evidence type="ECO:0000256" key="6">
    <source>
        <dbReference type="PIRSR" id="PIRSR003085-1"/>
    </source>
</evidence>
<keyword evidence="9" id="KW-1185">Reference proteome</keyword>
<dbReference type="Pfam" id="PF02353">
    <property type="entry name" value="CMAS"/>
    <property type="match status" value="1"/>
</dbReference>
<evidence type="ECO:0000313" key="9">
    <source>
        <dbReference type="Proteomes" id="UP000501534"/>
    </source>
</evidence>
<dbReference type="InterPro" id="IPR057206">
    <property type="entry name" value="DUF7884"/>
</dbReference>
<evidence type="ECO:0000256" key="3">
    <source>
        <dbReference type="ARBA" id="ARBA00022679"/>
    </source>
</evidence>
<sequence>MFGFDPAKRLGHVQAPVRVVLWDGRDFALSDSPSATLRVKHPGAALALRRPSLLSLAEAYIEGDIDFEGDIGAAIRTAEALSRSTGDGLFGRSGPRAALHTRRGDRQAIAHHYDVSNEFYALWLDSRMVYSCAYFHSESDTLAQAQVQKLDHICHKLRLEPGDRFLDVGCGWGALVMHAARAYGVNATGITLSENQYRLANERIRAAGLQDQCRVLLEDYRDHHGTYDRVASVGMFEHVGLKNLPTYFQCVRRLLREGGAFLNHGITTSDTGNRSLGLGAGEFIDRHIFPRGELPHLHLVVKEMSDADFEVHDVETLRPHYAKTLSHWSANFEARLAEASAASSERIARTWRLYLAGCAHAFEQRWISIHQVLATKETQPGRSEMPLTRDWMYR</sequence>
<dbReference type="InterPro" id="IPR003333">
    <property type="entry name" value="CMAS"/>
</dbReference>
<evidence type="ECO:0000256" key="5">
    <source>
        <dbReference type="ARBA" id="ARBA00023098"/>
    </source>
</evidence>
<evidence type="ECO:0000256" key="4">
    <source>
        <dbReference type="ARBA" id="ARBA00022691"/>
    </source>
</evidence>
<accession>A0A6M4GZY8</accession>
<dbReference type="GO" id="GO:0008168">
    <property type="term" value="F:methyltransferase activity"/>
    <property type="evidence" value="ECO:0007669"/>
    <property type="project" value="UniProtKB-KW"/>
</dbReference>
<name>A0A6M4GZY8_9PROT</name>
<keyword evidence="4" id="KW-0949">S-adenosyl-L-methionine</keyword>
<dbReference type="InterPro" id="IPR029063">
    <property type="entry name" value="SAM-dependent_MTases_sf"/>
</dbReference>
<dbReference type="CDD" id="cd02440">
    <property type="entry name" value="AdoMet_MTases"/>
    <property type="match status" value="1"/>
</dbReference>
<dbReference type="Pfam" id="PF25371">
    <property type="entry name" value="DUF7884"/>
    <property type="match status" value="1"/>
</dbReference>
<dbReference type="AlphaFoldDB" id="A0A6M4GZY8"/>
<gene>
    <name evidence="8" type="ORF">DSM104443_02188</name>
</gene>
<feature type="active site" evidence="6">
    <location>
        <position position="358"/>
    </location>
</feature>
<evidence type="ECO:0000256" key="2">
    <source>
        <dbReference type="ARBA" id="ARBA00022603"/>
    </source>
</evidence>
<keyword evidence="5" id="KW-0443">Lipid metabolism</keyword>
<dbReference type="Proteomes" id="UP000501534">
    <property type="component" value="Chromosome"/>
</dbReference>
<evidence type="ECO:0000256" key="1">
    <source>
        <dbReference type="ARBA" id="ARBA00010815"/>
    </source>
</evidence>
<keyword evidence="3 8" id="KW-0808">Transferase</keyword>
<dbReference type="EMBL" id="CP053069">
    <property type="protein sequence ID" value="QJR11117.1"/>
    <property type="molecule type" value="Genomic_DNA"/>
</dbReference>
<dbReference type="RefSeq" id="WP_212756613.1">
    <property type="nucleotide sequence ID" value="NZ_CP053069.1"/>
</dbReference>